<evidence type="ECO:0000313" key="10">
    <source>
        <dbReference type="Proteomes" id="UP001163105"/>
    </source>
</evidence>
<dbReference type="Pfam" id="PF09995">
    <property type="entry name" value="MPAB_Lcp_cat"/>
    <property type="match status" value="1"/>
</dbReference>
<keyword evidence="4" id="KW-0472">Membrane</keyword>
<evidence type="ECO:0000256" key="7">
    <source>
        <dbReference type="SAM" id="MobiDB-lite"/>
    </source>
</evidence>
<feature type="domain" description="BRO1" evidence="8">
    <location>
        <begin position="7"/>
        <end position="403"/>
    </location>
</feature>
<accession>A0AB34FIM3</accession>
<feature type="compositionally biased region" description="Gly residues" evidence="7">
    <location>
        <begin position="850"/>
        <end position="870"/>
    </location>
</feature>
<dbReference type="InterPro" id="IPR004328">
    <property type="entry name" value="BRO1_dom"/>
</dbReference>
<dbReference type="Proteomes" id="UP001163105">
    <property type="component" value="Unassembled WGS sequence"/>
</dbReference>
<dbReference type="Gene3D" id="1.25.40.280">
    <property type="entry name" value="alix/aip1 like domains"/>
    <property type="match status" value="1"/>
</dbReference>
<dbReference type="EMBL" id="JAQHRD010000006">
    <property type="protein sequence ID" value="KAJ6439318.1"/>
    <property type="molecule type" value="Genomic_DNA"/>
</dbReference>
<sequence length="1469" mass="163142">MSSTTGSVLSLPFRRSAQMSLAGTIRGYINDKYDQHPDMFRADLEAVDALRRDAVNVREAHLSGIRKLQAWAGQLAWMGGKFPIDIGAEFTWYPALGYNTERPMVRNNLKYELMNVLYNLAALYSQLAVNAPRSTPENLKVAAHNFNLAAGVLSHMQKTVLPELRMPDPPDDMDDSTLEALVQLLLAQSQECMWQSSVLRELKDLSIAKLAARVSDLYNTAAEAAMRSEAISSAWIHHMTAKHHHFAAAAQYRAARDCLEKRKYGEEVARLKDSVACLAEGLKETRGGYINKLIVDDLNALKRKAEDDLKRAEKDNDMIFLNPVPAKSDLKILDRFNMAEIKVPPQVANPYDYLGEKAEFGPALFSRLVPFSVHVATSIYEERRDRMVNQNIIQPLETLTEKMHMTISSFGLPGSLQALEKPLGLPPSLVQHAEELRQGDAIGRVHRSLADIDKLRSADLAIFEEGKSALATEQEEDERLRRKYGTERWTRPPGQSDAQGAKLWSHANEIEGYFQSSVSSDGIVKDKFAATEDLLRVLCGPDRGLMEFVPSSTQRETSEELKASVNRLRSAYNDVQRLESRRRRKVESLRESARRDDIKPDILKEAARLERTYPNTAIVPAHFEDFFEKRLDRLYEPELEAVDKEAAQEQDKLLAAVERANREFEAQRRKVGDRGLREREQALQKLDSAYFKYKEVVNNLEVGRKFYNDLNRIVGAGFRDVVKGWVAQRRMEARAFEEELSMPPLSNLNLSPTRTPAHGSPAATYAANTHSSYFQPEPVAAQGQFHAHHAQTQSHQPGPVANPNPNPAASIQSWAAAGAGAGDAVQQPQPMNPNPAGGASGGVWSPGMGIRFGGSSGGGGGGGQGLGQGQGQQQPPRGQGTWNPNAGIKFGLTDVACCYGNHFATIVPACLFAAGGAVPLDMHLDVATLSRRPALLLSWSVLFIYSFNLFSQVLSVDEDRVNKPDGPIPSGRVSVCGAWCRCAVVWTVFFAVPWLDGTITHEGILHFTFTVFESVGGPGGHWVGKNVVGMSGITTEMLSTSRKLMGCVPLVPEAWEHILSLSLWTGLWFNVQDFRDQAGDRIMGRSTRPLVNGDGAACRIVVFAFMPAAFLIVSSSGPAKNAPWLLAAMHGVVGHRLLAYRDRNADQRTYMFLELPFALFVLVVDDAMARQVETADGGGPEAERNVKPTRPAPDVHIYDTIEEPTLLREMIVEDVYLLGGQFAILCQFAHPSLARGASKHSTFASRIPTRLRNTARFLNAAVFGTPREKAAIFSVIHRYHARVRGDGYDANDPELHRWTAATLFVSLVVVHEALFGKIDRPRLEAMYRQAAVFGTSLRMPPELWPATLDEFWAYWDGQVETLEVTDEARALARALLWPAGLPWNLRAVTPLARLMTAHLLPERLAREYGLEPSALSWAQYHAAVAAMSTVYPRLPDSVRHRMHNEYMEDLQRAVSRIEKTGHWGRDENL</sequence>
<feature type="region of interest" description="Disordered" evidence="7">
    <location>
        <begin position="783"/>
        <end position="885"/>
    </location>
</feature>
<comment type="subcellular location">
    <subcellularLocation>
        <location evidence="1">Membrane</location>
        <topology evidence="1">Multi-pass membrane protein</topology>
    </subcellularLocation>
</comment>
<comment type="similarity">
    <text evidence="5">Belongs to the palA/RIM20 family.</text>
</comment>
<dbReference type="GO" id="GO:0005768">
    <property type="term" value="C:endosome"/>
    <property type="evidence" value="ECO:0007669"/>
    <property type="project" value="TreeGrafter"/>
</dbReference>
<feature type="coiled-coil region" evidence="6">
    <location>
        <begin position="295"/>
        <end position="322"/>
    </location>
</feature>
<evidence type="ECO:0000256" key="5">
    <source>
        <dbReference type="ARBA" id="ARBA00038154"/>
    </source>
</evidence>
<feature type="compositionally biased region" description="Low complexity" evidence="7">
    <location>
        <begin position="807"/>
        <end position="824"/>
    </location>
</feature>
<dbReference type="InterPro" id="IPR038499">
    <property type="entry name" value="BRO1_sf"/>
</dbReference>
<evidence type="ECO:0000256" key="4">
    <source>
        <dbReference type="ARBA" id="ARBA00023136"/>
    </source>
</evidence>
<dbReference type="InterPro" id="IPR025304">
    <property type="entry name" value="ALIX_V_dom"/>
</dbReference>
<dbReference type="Pfam" id="PF13949">
    <property type="entry name" value="ALIX_LYPXL_bnd"/>
    <property type="match status" value="1"/>
</dbReference>
<feature type="region of interest" description="Disordered" evidence="7">
    <location>
        <begin position="744"/>
        <end position="764"/>
    </location>
</feature>
<evidence type="ECO:0000256" key="6">
    <source>
        <dbReference type="SAM" id="Coils"/>
    </source>
</evidence>
<dbReference type="Gene3D" id="1.20.120.560">
    <property type="entry name" value="alix/aip1 in complex with the ypdl late domain"/>
    <property type="match status" value="1"/>
</dbReference>
<dbReference type="SMART" id="SM01041">
    <property type="entry name" value="BRO1"/>
    <property type="match status" value="1"/>
</dbReference>
<proteinExistence type="inferred from homology"/>
<dbReference type="InterPro" id="IPR000537">
    <property type="entry name" value="UbiA_prenyltransferase"/>
</dbReference>
<keyword evidence="6" id="KW-0175">Coiled coil</keyword>
<dbReference type="CDD" id="cd09236">
    <property type="entry name" value="V_AnPalA_UmRIM20_like"/>
    <property type="match status" value="1"/>
</dbReference>
<evidence type="ECO:0000256" key="2">
    <source>
        <dbReference type="ARBA" id="ARBA00022692"/>
    </source>
</evidence>
<feature type="coiled-coil region" evidence="6">
    <location>
        <begin position="639"/>
        <end position="670"/>
    </location>
</feature>
<feature type="compositionally biased region" description="Low complexity" evidence="7">
    <location>
        <begin position="871"/>
        <end position="880"/>
    </location>
</feature>
<dbReference type="CDD" id="cd13965">
    <property type="entry name" value="PT_UbiA_3"/>
    <property type="match status" value="1"/>
</dbReference>
<dbReference type="GO" id="GO:0016491">
    <property type="term" value="F:oxidoreductase activity"/>
    <property type="evidence" value="ECO:0007669"/>
    <property type="project" value="InterPro"/>
</dbReference>
<evidence type="ECO:0000313" key="9">
    <source>
        <dbReference type="EMBL" id="KAJ6439318.1"/>
    </source>
</evidence>
<dbReference type="InterPro" id="IPR018713">
    <property type="entry name" value="MPAB/Lcp_cat_dom"/>
</dbReference>
<gene>
    <name evidence="9" type="primary">PDCD6IP</name>
    <name evidence="9" type="ORF">O9K51_07203</name>
</gene>
<organism evidence="9 10">
    <name type="scientific">Purpureocillium lavendulum</name>
    <dbReference type="NCBI Taxonomy" id="1247861"/>
    <lineage>
        <taxon>Eukaryota</taxon>
        <taxon>Fungi</taxon>
        <taxon>Dikarya</taxon>
        <taxon>Ascomycota</taxon>
        <taxon>Pezizomycotina</taxon>
        <taxon>Sordariomycetes</taxon>
        <taxon>Hypocreomycetidae</taxon>
        <taxon>Hypocreales</taxon>
        <taxon>Ophiocordycipitaceae</taxon>
        <taxon>Purpureocillium</taxon>
    </lineage>
</organism>
<protein>
    <submittedName>
        <fullName evidence="9">PH-response regulator protein palA/RIM20</fullName>
    </submittedName>
</protein>
<dbReference type="PROSITE" id="PS51180">
    <property type="entry name" value="BRO1"/>
    <property type="match status" value="1"/>
</dbReference>
<evidence type="ECO:0000256" key="3">
    <source>
        <dbReference type="ARBA" id="ARBA00022989"/>
    </source>
</evidence>
<dbReference type="GO" id="GO:0016765">
    <property type="term" value="F:transferase activity, transferring alkyl or aryl (other than methyl) groups"/>
    <property type="evidence" value="ECO:0007669"/>
    <property type="project" value="InterPro"/>
</dbReference>
<evidence type="ECO:0000259" key="8">
    <source>
        <dbReference type="PROSITE" id="PS51180"/>
    </source>
</evidence>
<keyword evidence="3" id="KW-1133">Transmembrane helix</keyword>
<reference evidence="9" key="1">
    <citation type="submission" date="2023-01" db="EMBL/GenBank/DDBJ databases">
        <title>The growth and conidiation of Purpureocillium lavendulum are regulated by nitrogen source and histone H3K14 acetylation.</title>
        <authorList>
            <person name="Tang P."/>
            <person name="Han J."/>
            <person name="Zhang C."/>
            <person name="Tang P."/>
            <person name="Qi F."/>
            <person name="Zhang K."/>
            <person name="Liang L."/>
        </authorList>
    </citation>
    <scope>NUCLEOTIDE SEQUENCE</scope>
    <source>
        <strain evidence="9">YMF1.00683</strain>
    </source>
</reference>
<dbReference type="CDD" id="cd09241">
    <property type="entry name" value="BRO1_ScRim20-like"/>
    <property type="match status" value="1"/>
</dbReference>
<evidence type="ECO:0000256" key="1">
    <source>
        <dbReference type="ARBA" id="ARBA00004141"/>
    </source>
</evidence>
<name>A0AB34FIM3_9HYPO</name>
<dbReference type="Pfam" id="PF01040">
    <property type="entry name" value="UbiA"/>
    <property type="match status" value="1"/>
</dbReference>
<dbReference type="PANTHER" id="PTHR23030:SF39">
    <property type="entry name" value="PROGRAMMED CELL DEATH 6-INTERACTING PROTEIN"/>
    <property type="match status" value="1"/>
</dbReference>
<comment type="caution">
    <text evidence="9">The sequence shown here is derived from an EMBL/GenBank/DDBJ whole genome shotgun (WGS) entry which is preliminary data.</text>
</comment>
<dbReference type="Pfam" id="PF03097">
    <property type="entry name" value="BRO1"/>
    <property type="match status" value="1"/>
</dbReference>
<keyword evidence="2" id="KW-0812">Transmembrane</keyword>
<dbReference type="PANTHER" id="PTHR23030">
    <property type="entry name" value="PCD6 INTERACTING PROTEIN-RELATED"/>
    <property type="match status" value="1"/>
</dbReference>
<keyword evidence="10" id="KW-1185">Reference proteome</keyword>
<feature type="compositionally biased region" description="Low complexity" evidence="7">
    <location>
        <begin position="783"/>
        <end position="793"/>
    </location>
</feature>
<dbReference type="GO" id="GO:0016020">
    <property type="term" value="C:membrane"/>
    <property type="evidence" value="ECO:0007669"/>
    <property type="project" value="UniProtKB-SubCell"/>
</dbReference>
<dbReference type="Gene3D" id="1.20.140.50">
    <property type="entry name" value="alix/aip1 like domains"/>
    <property type="match status" value="1"/>
</dbReference>